<evidence type="ECO:0000313" key="1">
    <source>
        <dbReference type="EMBL" id="GAM56557.1"/>
    </source>
</evidence>
<dbReference type="Gene3D" id="1.10.4030.10">
    <property type="entry name" value="Porin chaperone SurA, peptide-binding domain"/>
    <property type="match status" value="1"/>
</dbReference>
<sequence length="219" mass="25280">MINGYIDSLDEEKKKTLIDEYLTNEALYNFAMNRSLDKNDEELKSVITAKSKNIIEMMVNAEQPIPSIKEAKAYFEAGNHNYQMQETYDLVLINKKNRDASLTGLLREQKPTLRQLVQMSDIAQFDKVLRQADRSDLEARFGAKQAALIISQQDGTWVGPYATELGFHWMKKQTRPAVNPDFESIKDQVIADLYQLKIDERYQQIIDELIGQLSVRKEV</sequence>
<proteinExistence type="predicted"/>
<dbReference type="GO" id="GO:0003755">
    <property type="term" value="F:peptidyl-prolyl cis-trans isomerase activity"/>
    <property type="evidence" value="ECO:0007669"/>
    <property type="project" value="InterPro"/>
</dbReference>
<dbReference type="EMBL" id="BBRZ01000032">
    <property type="protein sequence ID" value="GAM56557.1"/>
    <property type="molecule type" value="Genomic_DNA"/>
</dbReference>
<keyword evidence="2" id="KW-1185">Reference proteome</keyword>
<protein>
    <recommendedName>
        <fullName evidence="3">PpiC domain-containing protein</fullName>
    </recommendedName>
</protein>
<organism evidence="1 2">
    <name type="scientific">Vibrio ishigakensis</name>
    <dbReference type="NCBI Taxonomy" id="1481914"/>
    <lineage>
        <taxon>Bacteria</taxon>
        <taxon>Pseudomonadati</taxon>
        <taxon>Pseudomonadota</taxon>
        <taxon>Gammaproteobacteria</taxon>
        <taxon>Vibrionales</taxon>
        <taxon>Vibrionaceae</taxon>
        <taxon>Vibrio</taxon>
    </lineage>
</organism>
<dbReference type="Proteomes" id="UP000031671">
    <property type="component" value="Unassembled WGS sequence"/>
</dbReference>
<reference evidence="1 2" key="2">
    <citation type="submission" date="2015-01" db="EMBL/GenBank/DDBJ databases">
        <authorList>
            <consortium name="NBRP consortium"/>
            <person name="Sawabe T."/>
            <person name="Meirelles P."/>
            <person name="Feng G."/>
            <person name="Sayaka M."/>
            <person name="Hattori M."/>
            <person name="Ohkuma M."/>
        </authorList>
    </citation>
    <scope>NUCLEOTIDE SEQUENCE [LARGE SCALE GENOMIC DNA]</scope>
    <source>
        <strain evidence="2">JCM 19231</strain>
    </source>
</reference>
<dbReference type="InterPro" id="IPR046357">
    <property type="entry name" value="PPIase_dom_sf"/>
</dbReference>
<gene>
    <name evidence="1" type="ORF">JCM19231_668</name>
</gene>
<accession>A0A0B8NW90</accession>
<evidence type="ECO:0000313" key="2">
    <source>
        <dbReference type="Proteomes" id="UP000031671"/>
    </source>
</evidence>
<comment type="caution">
    <text evidence="1">The sequence shown here is derived from an EMBL/GenBank/DDBJ whole genome shotgun (WGS) entry which is preliminary data.</text>
</comment>
<dbReference type="Gene3D" id="3.10.50.40">
    <property type="match status" value="1"/>
</dbReference>
<reference evidence="1 2" key="1">
    <citation type="submission" date="2015-01" db="EMBL/GenBank/DDBJ databases">
        <title>Vibrio sp. C1 JCM 19231 whole genome shotgun sequence.</title>
        <authorList>
            <person name="Sawabe T."/>
            <person name="Meirelles P."/>
            <person name="Feng G."/>
            <person name="Sayaka M."/>
            <person name="Hattori M."/>
            <person name="Ohkuma M."/>
        </authorList>
    </citation>
    <scope>NUCLEOTIDE SEQUENCE [LARGE SCALE GENOMIC DNA]</scope>
    <source>
        <strain evidence="2">JCM 19231</strain>
    </source>
</reference>
<name>A0A0B8NW90_9VIBR</name>
<dbReference type="AlphaFoldDB" id="A0A0B8NW90"/>
<evidence type="ECO:0008006" key="3">
    <source>
        <dbReference type="Google" id="ProtNLM"/>
    </source>
</evidence>